<dbReference type="PRINTS" id="PR00111">
    <property type="entry name" value="ABHYDROLASE"/>
</dbReference>
<dbReference type="GO" id="GO:0003735">
    <property type="term" value="F:structural constituent of ribosome"/>
    <property type="evidence" value="ECO:0007669"/>
    <property type="project" value="InterPro"/>
</dbReference>
<name>A0A0E9ND11_SAICN</name>
<evidence type="ECO:0000256" key="1">
    <source>
        <dbReference type="ARBA" id="ARBA00009269"/>
    </source>
</evidence>
<dbReference type="Gene3D" id="2.40.10.190">
    <property type="entry name" value="translation elongation factor selb, chain A, domain 4"/>
    <property type="match status" value="1"/>
</dbReference>
<dbReference type="InterPro" id="IPR000073">
    <property type="entry name" value="AB_hydrolase_1"/>
</dbReference>
<dbReference type="EMBL" id="BACD03000010">
    <property type="protein sequence ID" value="GAO47596.1"/>
    <property type="molecule type" value="Genomic_DNA"/>
</dbReference>
<dbReference type="Gene3D" id="3.40.50.1820">
    <property type="entry name" value="alpha/beta hydrolase"/>
    <property type="match status" value="1"/>
</dbReference>
<evidence type="ECO:0000256" key="5">
    <source>
        <dbReference type="ARBA" id="ARBA00038334"/>
    </source>
</evidence>
<keyword evidence="4" id="KW-0687">Ribonucleoprotein</keyword>
<dbReference type="HAMAP" id="MF_00573">
    <property type="entry name" value="Ribosomal_eL33"/>
    <property type="match status" value="1"/>
</dbReference>
<proteinExistence type="inferred from homology"/>
<dbReference type="InterPro" id="IPR029058">
    <property type="entry name" value="AB_hydrolase_fold"/>
</dbReference>
<evidence type="ECO:0000256" key="3">
    <source>
        <dbReference type="ARBA" id="ARBA00022980"/>
    </source>
</evidence>
<keyword evidence="3" id="KW-0689">Ribosomal protein</keyword>
<evidence type="ECO:0000313" key="8">
    <source>
        <dbReference type="Proteomes" id="UP000033140"/>
    </source>
</evidence>
<organism evidence="7 8">
    <name type="scientific">Saitoella complicata (strain BCRC 22490 / CBS 7301 / JCM 7358 / NBRC 10748 / NRRL Y-17804)</name>
    <dbReference type="NCBI Taxonomy" id="698492"/>
    <lineage>
        <taxon>Eukaryota</taxon>
        <taxon>Fungi</taxon>
        <taxon>Dikarya</taxon>
        <taxon>Ascomycota</taxon>
        <taxon>Taphrinomycotina</taxon>
        <taxon>Taphrinomycotina incertae sedis</taxon>
        <taxon>Saitoella</taxon>
    </lineage>
</organism>
<keyword evidence="2" id="KW-0378">Hydrolase</keyword>
<dbReference type="GO" id="GO:0006412">
    <property type="term" value="P:translation"/>
    <property type="evidence" value="ECO:0007669"/>
    <property type="project" value="InterPro"/>
</dbReference>
<protein>
    <recommendedName>
        <fullName evidence="6">AB hydrolase-1 domain-containing protein</fullName>
    </recommendedName>
</protein>
<dbReference type="InterPro" id="IPR000639">
    <property type="entry name" value="Epox_hydrolase-like"/>
</dbReference>
<evidence type="ECO:0000256" key="2">
    <source>
        <dbReference type="ARBA" id="ARBA00022801"/>
    </source>
</evidence>
<dbReference type="Pfam" id="PF01247">
    <property type="entry name" value="Ribosomal_L35Ae"/>
    <property type="match status" value="1"/>
</dbReference>
<keyword evidence="8" id="KW-1185">Reference proteome</keyword>
<dbReference type="STRING" id="698492.A0A0E9ND11"/>
<sequence>MASQNIQSIDLSSLPFTFTERIFQPVFSFTPIRKLIQLLYICSTSSLVALAIGLKALGLLSGTPPLTSDEKERGLHLLGRDQTYGRHEFVSTPDGQKLHVVIAGPEDAKDTILLIHGFPECWYMWRTTMPWLVEQGYRVCAVNMRGYALSSKPEGFKAYEVQHLVNDMVAVVDYLNTPRTHVVAHDWGGIVAWTLLHQHPTRIQSLTIINSPHPLCFRRNTTPSQLLRSWYIYSFQPPYLAEKLMVDYSFDFVEDKDARLVYRSNVTDEGTLTAMVNYYRAFARGREIRLPELGVNGQRVPPVMVIWGENDTALGLKESLAGVEKSVEGVQVRQVKGRSHWIVEEEDGRYVKEVLDPWLKEHHLTAARPPCAARLQFGEAQRGAKRVRVPPTNSSKWSLSPVTAVCIIFYVKGRHLSYQRGKRNTNPDVSLIKIEGCDTKEESQFYLGKRIAYVYKAKTEIRGTKIRVIWGRVTRPHGNSGLVRAKFRNNLPPRTFGASVRVMLYPSSI</sequence>
<dbReference type="GO" id="GO:0005840">
    <property type="term" value="C:ribosome"/>
    <property type="evidence" value="ECO:0007669"/>
    <property type="project" value="UniProtKB-KW"/>
</dbReference>
<dbReference type="InterPro" id="IPR009000">
    <property type="entry name" value="Transl_B-barrel_sf"/>
</dbReference>
<dbReference type="PANTHER" id="PTHR43329">
    <property type="entry name" value="EPOXIDE HYDROLASE"/>
    <property type="match status" value="1"/>
</dbReference>
<comment type="similarity">
    <text evidence="1">Belongs to the eukaryotic ribosomal protein eL33 family.</text>
</comment>
<evidence type="ECO:0000259" key="6">
    <source>
        <dbReference type="Pfam" id="PF00561"/>
    </source>
</evidence>
<accession>A0A0E9ND11</accession>
<evidence type="ECO:0000256" key="4">
    <source>
        <dbReference type="ARBA" id="ARBA00023274"/>
    </source>
</evidence>
<dbReference type="GO" id="GO:0016787">
    <property type="term" value="F:hydrolase activity"/>
    <property type="evidence" value="ECO:0007669"/>
    <property type="project" value="UniProtKB-KW"/>
</dbReference>
<comment type="similarity">
    <text evidence="5">Belongs to the AB hydrolase superfamily. Epoxide hydrolase family.</text>
</comment>
<dbReference type="AlphaFoldDB" id="A0A0E9ND11"/>
<dbReference type="GO" id="GO:1990904">
    <property type="term" value="C:ribonucleoprotein complex"/>
    <property type="evidence" value="ECO:0007669"/>
    <property type="project" value="UniProtKB-KW"/>
</dbReference>
<dbReference type="Pfam" id="PF00561">
    <property type="entry name" value="Abhydrolase_1"/>
    <property type="match status" value="1"/>
</dbReference>
<reference evidence="7 8" key="1">
    <citation type="journal article" date="2011" name="J. Gen. Appl. Microbiol.">
        <title>Draft genome sequencing of the enigmatic yeast Saitoella complicata.</title>
        <authorList>
            <person name="Nishida H."/>
            <person name="Hamamoto M."/>
            <person name="Sugiyama J."/>
        </authorList>
    </citation>
    <scope>NUCLEOTIDE SEQUENCE [LARGE SCALE GENOMIC DNA]</scope>
    <source>
        <strain evidence="7 8">NRRL Y-17804</strain>
    </source>
</reference>
<comment type="caution">
    <text evidence="7">The sequence shown here is derived from an EMBL/GenBank/DDBJ whole genome shotgun (WGS) entry which is preliminary data.</text>
</comment>
<evidence type="ECO:0000313" key="7">
    <source>
        <dbReference type="EMBL" id="GAO47596.1"/>
    </source>
</evidence>
<gene>
    <name evidence="7" type="ORF">G7K_1798-t3</name>
</gene>
<dbReference type="InterPro" id="IPR038661">
    <property type="entry name" value="Ribosomal_eL33_sf"/>
</dbReference>
<reference evidence="7 8" key="2">
    <citation type="journal article" date="2014" name="J. Gen. Appl. Microbiol.">
        <title>The early diverging ascomycetous budding yeast Saitoella complicata has three histone deacetylases belonging to the Clr6, Hos2, and Rpd3 lineages.</title>
        <authorList>
            <person name="Nishida H."/>
            <person name="Matsumoto T."/>
            <person name="Kondo S."/>
            <person name="Hamamoto M."/>
            <person name="Yoshikawa H."/>
        </authorList>
    </citation>
    <scope>NUCLEOTIDE SEQUENCE [LARGE SCALE GENOMIC DNA]</scope>
    <source>
        <strain evidence="7 8">NRRL Y-17804</strain>
    </source>
</reference>
<dbReference type="InterPro" id="IPR001780">
    <property type="entry name" value="Ribosomal_eL33"/>
</dbReference>
<feature type="domain" description="AB hydrolase-1" evidence="6">
    <location>
        <begin position="111"/>
        <end position="245"/>
    </location>
</feature>
<dbReference type="SUPFAM" id="SSF53474">
    <property type="entry name" value="alpha/beta-Hydrolases"/>
    <property type="match status" value="1"/>
</dbReference>
<dbReference type="PRINTS" id="PR00412">
    <property type="entry name" value="EPOXHYDRLASE"/>
</dbReference>
<dbReference type="SUPFAM" id="SSF50447">
    <property type="entry name" value="Translation proteins"/>
    <property type="match status" value="1"/>
</dbReference>
<dbReference type="FunFam" id="2.40.10.190:FF:000001">
    <property type="entry name" value="60S ribosomal protein L35a"/>
    <property type="match status" value="1"/>
</dbReference>
<reference evidence="7 8" key="3">
    <citation type="journal article" date="2015" name="Genome Announc.">
        <title>Draft Genome Sequence of the Archiascomycetous Yeast Saitoella complicata.</title>
        <authorList>
            <person name="Yamauchi K."/>
            <person name="Kondo S."/>
            <person name="Hamamoto M."/>
            <person name="Takahashi Y."/>
            <person name="Ogura Y."/>
            <person name="Hayashi T."/>
            <person name="Nishida H."/>
        </authorList>
    </citation>
    <scope>NUCLEOTIDE SEQUENCE [LARGE SCALE GENOMIC DNA]</scope>
    <source>
        <strain evidence="7 8">NRRL Y-17804</strain>
    </source>
</reference>
<dbReference type="Proteomes" id="UP000033140">
    <property type="component" value="Unassembled WGS sequence"/>
</dbReference>